<dbReference type="GO" id="GO:0006952">
    <property type="term" value="P:defense response"/>
    <property type="evidence" value="ECO:0007669"/>
    <property type="project" value="InterPro"/>
</dbReference>
<dbReference type="Gene3D" id="2.60.20.30">
    <property type="match status" value="1"/>
</dbReference>
<gene>
    <name evidence="2" type="primary">AMP2</name>
</gene>
<reference evidence="2" key="1">
    <citation type="journal article" date="2011" name="Plant Cell Environ.">
        <title>A maritime pine antimicrobial peptide involved in ammonium nutrition.</title>
        <authorList>
            <person name="Canales J."/>
            <person name="Avila C."/>
            <person name="Canovas F.M."/>
        </authorList>
    </citation>
    <scope>NUCLEOTIDE SEQUENCE</scope>
</reference>
<dbReference type="AlphaFoldDB" id="D9IWD9"/>
<dbReference type="Pfam" id="PF09117">
    <property type="entry name" value="MiAMP1"/>
    <property type="match status" value="1"/>
</dbReference>
<evidence type="ECO:0000313" key="2">
    <source>
        <dbReference type="EMBL" id="ADJ53038.1"/>
    </source>
</evidence>
<feature type="signal peptide" evidence="1">
    <location>
        <begin position="1"/>
        <end position="21"/>
    </location>
</feature>
<proteinExistence type="evidence at transcript level"/>
<dbReference type="InterPro" id="IPR011024">
    <property type="entry name" value="G_crystallin-like"/>
</dbReference>
<protein>
    <submittedName>
        <fullName evidence="2">Antimicrobial peptide 2</fullName>
    </submittedName>
</protein>
<evidence type="ECO:0000256" key="1">
    <source>
        <dbReference type="SAM" id="SignalP"/>
    </source>
</evidence>
<organism evidence="2">
    <name type="scientific">Pinus pinaster</name>
    <name type="common">Maritime pine</name>
    <dbReference type="NCBI Taxonomy" id="71647"/>
    <lineage>
        <taxon>Eukaryota</taxon>
        <taxon>Viridiplantae</taxon>
        <taxon>Streptophyta</taxon>
        <taxon>Embryophyta</taxon>
        <taxon>Tracheophyta</taxon>
        <taxon>Spermatophyta</taxon>
        <taxon>Pinopsida</taxon>
        <taxon>Pinidae</taxon>
        <taxon>Conifers I</taxon>
        <taxon>Pinales</taxon>
        <taxon>Pinaceae</taxon>
        <taxon>Pinus</taxon>
        <taxon>Pinus subgen. Pinus</taxon>
    </lineage>
</organism>
<dbReference type="InterPro" id="IPR015791">
    <property type="entry name" value="Antimic/Inh_G_crystallin-like"/>
</dbReference>
<keyword evidence="1" id="KW-0732">Signal</keyword>
<accession>D9IWD9</accession>
<dbReference type="GO" id="GO:0045926">
    <property type="term" value="P:negative regulation of growth"/>
    <property type="evidence" value="ECO:0007669"/>
    <property type="project" value="InterPro"/>
</dbReference>
<sequence>METKPFTYMMFVSVCLILASAQPAKGGSYFTAWESAVCNNETVRYNECWCSNINDKFRGGYEFVNQGQIAAAYNTELCNGPPHTRFSGSVQDCSGFGWKSFFIQC</sequence>
<dbReference type="SUPFAM" id="SSF49695">
    <property type="entry name" value="gamma-Crystallin-like"/>
    <property type="match status" value="1"/>
</dbReference>
<dbReference type="InterPro" id="IPR015201">
    <property type="entry name" value="Antimicrobial_MiAMP1"/>
</dbReference>
<dbReference type="EMBL" id="HM210086">
    <property type="protein sequence ID" value="ADJ53038.1"/>
    <property type="molecule type" value="mRNA"/>
</dbReference>
<name>D9IWD9_PINPS</name>
<feature type="chain" id="PRO_5003125588" evidence="1">
    <location>
        <begin position="22"/>
        <end position="105"/>
    </location>
</feature>